<keyword evidence="3" id="KW-1185">Reference proteome</keyword>
<evidence type="ECO:0000256" key="1">
    <source>
        <dbReference type="SAM" id="MobiDB-lite"/>
    </source>
</evidence>
<dbReference type="AlphaFoldDB" id="A0A4Q9DEL6"/>
<proteinExistence type="predicted"/>
<protein>
    <submittedName>
        <fullName evidence="2">Uncharacterized protein</fullName>
    </submittedName>
</protein>
<comment type="caution">
    <text evidence="2">The sequence shown here is derived from an EMBL/GenBank/DDBJ whole genome shotgun (WGS) entry which is preliminary data.</text>
</comment>
<evidence type="ECO:0000313" key="2">
    <source>
        <dbReference type="EMBL" id="TBL68575.1"/>
    </source>
</evidence>
<dbReference type="RefSeq" id="WP_206105535.1">
    <property type="nucleotide sequence ID" value="NZ_SIRE01000043.1"/>
</dbReference>
<dbReference type="Proteomes" id="UP000293142">
    <property type="component" value="Unassembled WGS sequence"/>
</dbReference>
<feature type="region of interest" description="Disordered" evidence="1">
    <location>
        <begin position="1"/>
        <end position="28"/>
    </location>
</feature>
<name>A0A4Q9DEL6_9BACL</name>
<sequence>MKSSNARESAVSAEAEQGGAQRTGRRLRPRAKKLAALLAAAALLAGGAAAWSGGSVTRAAEQPPAAKPAPAG</sequence>
<feature type="non-terminal residue" evidence="2">
    <location>
        <position position="72"/>
    </location>
</feature>
<organism evidence="2 3">
    <name type="scientific">Paenibacillus thalictri</name>
    <dbReference type="NCBI Taxonomy" id="2527873"/>
    <lineage>
        <taxon>Bacteria</taxon>
        <taxon>Bacillati</taxon>
        <taxon>Bacillota</taxon>
        <taxon>Bacilli</taxon>
        <taxon>Bacillales</taxon>
        <taxon>Paenibacillaceae</taxon>
        <taxon>Paenibacillus</taxon>
    </lineage>
</organism>
<accession>A0A4Q9DEL6</accession>
<gene>
    <name evidence="2" type="ORF">EYB31_37445</name>
</gene>
<dbReference type="EMBL" id="SIRE01000043">
    <property type="protein sequence ID" value="TBL68575.1"/>
    <property type="molecule type" value="Genomic_DNA"/>
</dbReference>
<feature type="region of interest" description="Disordered" evidence="1">
    <location>
        <begin position="52"/>
        <end position="72"/>
    </location>
</feature>
<evidence type="ECO:0000313" key="3">
    <source>
        <dbReference type="Proteomes" id="UP000293142"/>
    </source>
</evidence>
<reference evidence="2 3" key="1">
    <citation type="submission" date="2019-02" db="EMBL/GenBank/DDBJ databases">
        <title>Paenibacillus sp. nov., isolated from surface-sterilized tissue of Thalictrum simplex L.</title>
        <authorList>
            <person name="Tuo L."/>
        </authorList>
    </citation>
    <scope>NUCLEOTIDE SEQUENCE [LARGE SCALE GENOMIC DNA]</scope>
    <source>
        <strain evidence="2 3">N2SHLJ1</strain>
    </source>
</reference>